<dbReference type="Pfam" id="PF02684">
    <property type="entry name" value="LpxB"/>
    <property type="match status" value="1"/>
</dbReference>
<dbReference type="InterPro" id="IPR003835">
    <property type="entry name" value="Glyco_trans_19"/>
</dbReference>
<dbReference type="EC" id="2.4.1.182" evidence="2 10"/>
<dbReference type="RefSeq" id="WP_015923472.1">
    <property type="nucleotide sequence ID" value="NC_011899.1"/>
</dbReference>
<keyword evidence="4" id="KW-0444">Lipid biosynthesis</keyword>
<comment type="catalytic activity">
    <reaction evidence="9">
        <text>a lipid X + a UDP-2-N,3-O-bis[(3R)-3-hydroxyacyl]-alpha-D-glucosamine = a lipid A disaccharide + UDP + H(+)</text>
        <dbReference type="Rhea" id="RHEA:67828"/>
        <dbReference type="ChEBI" id="CHEBI:15378"/>
        <dbReference type="ChEBI" id="CHEBI:58223"/>
        <dbReference type="ChEBI" id="CHEBI:137748"/>
        <dbReference type="ChEBI" id="CHEBI:176338"/>
        <dbReference type="ChEBI" id="CHEBI:176343"/>
        <dbReference type="EC" id="2.4.1.182"/>
    </reaction>
</comment>
<reference evidence="11 12" key="1">
    <citation type="journal article" date="2009" name="PLoS ONE">
        <title>Genome analysis of the anaerobic thermohalophilic bacterium Halothermothrix orenii.</title>
        <authorList>
            <person name="Mavromatis K."/>
            <person name="Ivanova N."/>
            <person name="Anderson I."/>
            <person name="Lykidis A."/>
            <person name="Hooper S.D."/>
            <person name="Sun H."/>
            <person name="Kunin V."/>
            <person name="Lapidus A."/>
            <person name="Hugenholtz P."/>
            <person name="Patel B."/>
            <person name="Kyrpides N.C."/>
        </authorList>
    </citation>
    <scope>NUCLEOTIDE SEQUENCE [LARGE SCALE GENOMIC DNA]</scope>
    <source>
        <strain evidence="12">H 168 / OCM 544 / DSM 9562</strain>
    </source>
</reference>
<dbReference type="STRING" id="373903.Hore_17530"/>
<sequence>MGKIMVVAGEVSGDMHAARVVREIKKLAPETRFFGMGSKCLREAGVEVLVDPTDISTIGFSEALKNYRQHRDHLKMMKKALEREKPDVALLVDYSGFNIKMARITKRKKIPTVSYFSPSAWVWGKRRARKMARARAVIASVFPMEEKVYREAGAEVHFVGHPLLDMVNVEESKDEICRKLELDGEKPIIGLMPGSRKQEVEYLLPEMLKAAERLKKEKGDFQFVIPVAPGIDRDKIVEMASRYKLVLKVVEGANYEVMKASDFLVVASGTATLEATIIGTPMVIVYRTSWSTYHLGKLLVNLDYIGLPNIIADREIVPELLQQDVTADNIYREITNFMSKPYLIKSIKRDLEYVKNKLGRPGAVRRTAELVLKKGKLYI</sequence>
<name>B8CYY3_HALOH</name>
<keyword evidence="8" id="KW-0443">Lipid metabolism</keyword>
<keyword evidence="12" id="KW-1185">Reference proteome</keyword>
<dbReference type="PANTHER" id="PTHR30372">
    <property type="entry name" value="LIPID-A-DISACCHARIDE SYNTHASE"/>
    <property type="match status" value="1"/>
</dbReference>
<dbReference type="Proteomes" id="UP000000719">
    <property type="component" value="Chromosome"/>
</dbReference>
<organism evidence="11 12">
    <name type="scientific">Halothermothrix orenii (strain H 168 / OCM 544 / DSM 9562)</name>
    <dbReference type="NCBI Taxonomy" id="373903"/>
    <lineage>
        <taxon>Bacteria</taxon>
        <taxon>Bacillati</taxon>
        <taxon>Bacillota</taxon>
        <taxon>Clostridia</taxon>
        <taxon>Halanaerobiales</taxon>
        <taxon>Halothermotrichaceae</taxon>
        <taxon>Halothermothrix</taxon>
    </lineage>
</organism>
<dbReference type="EMBL" id="CP001098">
    <property type="protein sequence ID" value="ACL70502.1"/>
    <property type="molecule type" value="Genomic_DNA"/>
</dbReference>
<evidence type="ECO:0000256" key="9">
    <source>
        <dbReference type="ARBA" id="ARBA00048975"/>
    </source>
</evidence>
<evidence type="ECO:0000256" key="8">
    <source>
        <dbReference type="ARBA" id="ARBA00023098"/>
    </source>
</evidence>
<dbReference type="KEGG" id="hor:Hore_17530"/>
<comment type="function">
    <text evidence="1">Condensation of UDP-2,3-diacylglucosamine and 2,3-diacylglucosamine-1-phosphate to form lipid A disaccharide, a precursor of lipid A, a phosphorylated glycolipid that anchors the lipopolysaccharide to the outer membrane of the cell.</text>
</comment>
<evidence type="ECO:0000256" key="10">
    <source>
        <dbReference type="NCBIfam" id="TIGR00215"/>
    </source>
</evidence>
<dbReference type="GO" id="GO:0016020">
    <property type="term" value="C:membrane"/>
    <property type="evidence" value="ECO:0007669"/>
    <property type="project" value="GOC"/>
</dbReference>
<keyword evidence="6 11" id="KW-0328">Glycosyltransferase</keyword>
<dbReference type="eggNOG" id="COG0763">
    <property type="taxonomic scope" value="Bacteria"/>
</dbReference>
<evidence type="ECO:0000256" key="4">
    <source>
        <dbReference type="ARBA" id="ARBA00022516"/>
    </source>
</evidence>
<dbReference type="GO" id="GO:0009245">
    <property type="term" value="P:lipid A biosynthetic process"/>
    <property type="evidence" value="ECO:0007669"/>
    <property type="project" value="UniProtKB-UniRule"/>
</dbReference>
<dbReference type="PANTHER" id="PTHR30372:SF4">
    <property type="entry name" value="LIPID-A-DISACCHARIDE SYNTHASE, MITOCHONDRIAL-RELATED"/>
    <property type="match status" value="1"/>
</dbReference>
<dbReference type="GO" id="GO:0005543">
    <property type="term" value="F:phospholipid binding"/>
    <property type="evidence" value="ECO:0007669"/>
    <property type="project" value="TreeGrafter"/>
</dbReference>
<evidence type="ECO:0000256" key="1">
    <source>
        <dbReference type="ARBA" id="ARBA00002056"/>
    </source>
</evidence>
<dbReference type="CAZy" id="GT19">
    <property type="family name" value="Glycosyltransferase Family 19"/>
</dbReference>
<dbReference type="Gene3D" id="3.40.50.2000">
    <property type="entry name" value="Glycogen Phosphorylase B"/>
    <property type="match status" value="2"/>
</dbReference>
<keyword evidence="5" id="KW-0441">Lipid A biosynthesis</keyword>
<dbReference type="HOGENOM" id="CLU_036577_3_1_9"/>
<dbReference type="SUPFAM" id="SSF53756">
    <property type="entry name" value="UDP-Glycosyltransferase/glycogen phosphorylase"/>
    <property type="match status" value="1"/>
</dbReference>
<accession>B8CYY3</accession>
<evidence type="ECO:0000256" key="6">
    <source>
        <dbReference type="ARBA" id="ARBA00022676"/>
    </source>
</evidence>
<gene>
    <name evidence="11" type="ordered locus">Hore_17530</name>
</gene>
<evidence type="ECO:0000256" key="7">
    <source>
        <dbReference type="ARBA" id="ARBA00022679"/>
    </source>
</evidence>
<protein>
    <recommendedName>
        <fullName evidence="3 10">Lipid-A-disaccharide synthase</fullName>
        <ecNumber evidence="2 10">2.4.1.182</ecNumber>
    </recommendedName>
</protein>
<evidence type="ECO:0000256" key="2">
    <source>
        <dbReference type="ARBA" id="ARBA00012687"/>
    </source>
</evidence>
<dbReference type="GO" id="GO:0008915">
    <property type="term" value="F:lipid-A-disaccharide synthase activity"/>
    <property type="evidence" value="ECO:0007669"/>
    <property type="project" value="UniProtKB-UniRule"/>
</dbReference>
<dbReference type="NCBIfam" id="TIGR00215">
    <property type="entry name" value="lpxB"/>
    <property type="match status" value="1"/>
</dbReference>
<keyword evidence="7 11" id="KW-0808">Transferase</keyword>
<dbReference type="AlphaFoldDB" id="B8CYY3"/>
<proteinExistence type="predicted"/>
<evidence type="ECO:0000256" key="5">
    <source>
        <dbReference type="ARBA" id="ARBA00022556"/>
    </source>
</evidence>
<evidence type="ECO:0000313" key="12">
    <source>
        <dbReference type="Proteomes" id="UP000000719"/>
    </source>
</evidence>
<evidence type="ECO:0000313" key="11">
    <source>
        <dbReference type="EMBL" id="ACL70502.1"/>
    </source>
</evidence>
<evidence type="ECO:0000256" key="3">
    <source>
        <dbReference type="ARBA" id="ARBA00020902"/>
    </source>
</evidence>